<dbReference type="InterPro" id="IPR015500">
    <property type="entry name" value="Peptidase_S8_subtilisin-rel"/>
</dbReference>
<dbReference type="InterPro" id="IPR000209">
    <property type="entry name" value="Peptidase_S8/S53_dom"/>
</dbReference>
<dbReference type="InterPro" id="IPR036852">
    <property type="entry name" value="Peptidase_S8/S53_dom_sf"/>
</dbReference>
<gene>
    <name evidence="7" type="ORF">QE207_12030</name>
</gene>
<evidence type="ECO:0000256" key="4">
    <source>
        <dbReference type="ARBA" id="ARBA00022825"/>
    </source>
</evidence>
<dbReference type="PROSITE" id="PS51892">
    <property type="entry name" value="SUBTILASE"/>
    <property type="match status" value="1"/>
</dbReference>
<dbReference type="EMBL" id="CP123498">
    <property type="protein sequence ID" value="WGL94443.1"/>
    <property type="molecule type" value="Genomic_DNA"/>
</dbReference>
<accession>A0AA95K6P7</accession>
<comment type="caution">
    <text evidence="5">Lacks conserved residue(s) required for the propagation of feature annotation.</text>
</comment>
<evidence type="ECO:0000256" key="1">
    <source>
        <dbReference type="ARBA" id="ARBA00011073"/>
    </source>
</evidence>
<dbReference type="Pfam" id="PF00082">
    <property type="entry name" value="Peptidase_S8"/>
    <property type="match status" value="1"/>
</dbReference>
<evidence type="ECO:0000256" key="2">
    <source>
        <dbReference type="ARBA" id="ARBA00022670"/>
    </source>
</evidence>
<evidence type="ECO:0000256" key="3">
    <source>
        <dbReference type="ARBA" id="ARBA00022801"/>
    </source>
</evidence>
<evidence type="ECO:0000313" key="7">
    <source>
        <dbReference type="EMBL" id="WGL94443.1"/>
    </source>
</evidence>
<dbReference type="PRINTS" id="PR00723">
    <property type="entry name" value="SUBTILISIN"/>
</dbReference>
<sequence>MKEHKFIIKFNKSVIQERKDNNKLILKPAVLKDSFLNNFNYYSIVDDDLITMKNQLINCQNLTGICYIEEADNMPLEELQRLVDKINSHDCVEYAYIEHTDTPPPFRPLSDHKPGQIYNTPNFNPLQGYQGGTTTDHIGIDIEYAWSLGITGQGIRCADIEGGFDFNHVNLQRKSFINLSPEYPFKNEHGTAVAGIMYAKDMGLGIKGLVHGADIFYGVSEAPAGRVNGIAKALKYLRPGDIFIYELQSMGPRNKYVPADYQKAVWDITKAATDAGIIVIMAAGNGAEDLDHKLYNEYRNRNDDGDNGAIRVGAGDKKYLIPTDFTTYGSMIHVQGWGLNVVTTGYNDLYDSGEHNNYTHTFSGTSSATPIVASAVVAIQSWYKQHIGDVIKPKDMRALLIETGTPQGFHQTSNKWLNIGPLPNVRRAINTLKRRLQ</sequence>
<reference evidence="7" key="1">
    <citation type="submission" date="2023-04" db="EMBL/GenBank/DDBJ databases">
        <title>Genome dynamics across the evolutionary transition to endosymbiosis.</title>
        <authorList>
            <person name="Siozios S."/>
            <person name="Nadal-Jimenez P."/>
            <person name="Azagi T."/>
            <person name="Sprong H."/>
            <person name="Frost C.L."/>
            <person name="Parratt S.R."/>
            <person name="Taylor G."/>
            <person name="Brettell L."/>
            <person name="Lew K.C."/>
            <person name="Croft L."/>
            <person name="King K.C."/>
            <person name="Brockhurst M.A."/>
            <person name="Hypsa V."/>
            <person name="Novakova E."/>
            <person name="Darby A.C."/>
            <person name="Hurst G.D.D."/>
        </authorList>
    </citation>
    <scope>NUCLEOTIDE SEQUENCE</scope>
    <source>
        <strain evidence="7">AIh</strain>
    </source>
</reference>
<dbReference type="GO" id="GO:0006508">
    <property type="term" value="P:proteolysis"/>
    <property type="evidence" value="ECO:0007669"/>
    <property type="project" value="UniProtKB-KW"/>
</dbReference>
<protein>
    <submittedName>
        <fullName evidence="7">S8 family serine peptidase</fullName>
    </submittedName>
</protein>
<name>A0AA95K6P7_9GAMM</name>
<evidence type="ECO:0000313" key="8">
    <source>
        <dbReference type="Proteomes" id="UP001177597"/>
    </source>
</evidence>
<keyword evidence="2" id="KW-0645">Protease</keyword>
<dbReference type="AlphaFoldDB" id="A0AA95K6P7"/>
<dbReference type="GO" id="GO:0004252">
    <property type="term" value="F:serine-type endopeptidase activity"/>
    <property type="evidence" value="ECO:0007669"/>
    <property type="project" value="InterPro"/>
</dbReference>
<keyword evidence="3" id="KW-0378">Hydrolase</keyword>
<dbReference type="RefSeq" id="WP_280628738.1">
    <property type="nucleotide sequence ID" value="NZ_CP123498.1"/>
</dbReference>
<organism evidence="7 8">
    <name type="scientific">Arsenophonus nasoniae</name>
    <name type="common">son-killer infecting Nasonia vitripennis</name>
    <dbReference type="NCBI Taxonomy" id="638"/>
    <lineage>
        <taxon>Bacteria</taxon>
        <taxon>Pseudomonadati</taxon>
        <taxon>Pseudomonadota</taxon>
        <taxon>Gammaproteobacteria</taxon>
        <taxon>Enterobacterales</taxon>
        <taxon>Morganellaceae</taxon>
        <taxon>Arsenophonus</taxon>
    </lineage>
</organism>
<dbReference type="PANTHER" id="PTHR43806">
    <property type="entry name" value="PEPTIDASE S8"/>
    <property type="match status" value="1"/>
</dbReference>
<dbReference type="Gene3D" id="3.40.50.200">
    <property type="entry name" value="Peptidase S8/S53 domain"/>
    <property type="match status" value="1"/>
</dbReference>
<comment type="similarity">
    <text evidence="1 5">Belongs to the peptidase S8 family.</text>
</comment>
<evidence type="ECO:0000259" key="6">
    <source>
        <dbReference type="Pfam" id="PF00082"/>
    </source>
</evidence>
<dbReference type="InterPro" id="IPR050131">
    <property type="entry name" value="Peptidase_S8_subtilisin-like"/>
</dbReference>
<feature type="domain" description="Peptidase S8/S53" evidence="6">
    <location>
        <begin position="179"/>
        <end position="408"/>
    </location>
</feature>
<keyword evidence="4" id="KW-0720">Serine protease</keyword>
<dbReference type="SUPFAM" id="SSF52743">
    <property type="entry name" value="Subtilisin-like"/>
    <property type="match status" value="1"/>
</dbReference>
<proteinExistence type="inferred from homology"/>
<dbReference type="PANTHER" id="PTHR43806:SF11">
    <property type="entry name" value="CEREVISIN-RELATED"/>
    <property type="match status" value="1"/>
</dbReference>
<dbReference type="Proteomes" id="UP001177597">
    <property type="component" value="Chromosome"/>
</dbReference>
<evidence type="ECO:0000256" key="5">
    <source>
        <dbReference type="PROSITE-ProRule" id="PRU01240"/>
    </source>
</evidence>